<dbReference type="GeneID" id="25563183"/>
<evidence type="ECO:0000259" key="5">
    <source>
        <dbReference type="Pfam" id="PF01753"/>
    </source>
</evidence>
<accession>A0A0L0D4K4</accession>
<evidence type="ECO:0000256" key="3">
    <source>
        <dbReference type="ARBA" id="ARBA00022833"/>
    </source>
</evidence>
<feature type="region of interest" description="Disordered" evidence="4">
    <location>
        <begin position="52"/>
        <end position="78"/>
    </location>
</feature>
<evidence type="ECO:0000256" key="2">
    <source>
        <dbReference type="ARBA" id="ARBA00022771"/>
    </source>
</evidence>
<dbReference type="InterPro" id="IPR002893">
    <property type="entry name" value="Znf_MYND"/>
</dbReference>
<feature type="compositionally biased region" description="Gly residues" evidence="4">
    <location>
        <begin position="52"/>
        <end position="61"/>
    </location>
</feature>
<dbReference type="Proteomes" id="UP000054408">
    <property type="component" value="Unassembled WGS sequence"/>
</dbReference>
<feature type="compositionally biased region" description="Low complexity" evidence="4">
    <location>
        <begin position="62"/>
        <end position="78"/>
    </location>
</feature>
<dbReference type="AlphaFoldDB" id="A0A0L0D4K4"/>
<feature type="region of interest" description="Disordered" evidence="4">
    <location>
        <begin position="344"/>
        <end position="365"/>
    </location>
</feature>
<feature type="domain" description="MYND-type" evidence="5">
    <location>
        <begin position="88"/>
        <end position="116"/>
    </location>
</feature>
<gene>
    <name evidence="6" type="ORF">AMSG_03593</name>
</gene>
<name>A0A0L0D4K4_THETB</name>
<keyword evidence="1" id="KW-0479">Metal-binding</keyword>
<dbReference type="GO" id="GO:0008270">
    <property type="term" value="F:zinc ion binding"/>
    <property type="evidence" value="ECO:0007669"/>
    <property type="project" value="UniProtKB-KW"/>
</dbReference>
<evidence type="ECO:0000256" key="4">
    <source>
        <dbReference type="SAM" id="MobiDB-lite"/>
    </source>
</evidence>
<evidence type="ECO:0000256" key="1">
    <source>
        <dbReference type="ARBA" id="ARBA00022723"/>
    </source>
</evidence>
<dbReference type="Gene3D" id="6.10.140.2220">
    <property type="match status" value="1"/>
</dbReference>
<dbReference type="SUPFAM" id="SSF144232">
    <property type="entry name" value="HIT/MYND zinc finger-like"/>
    <property type="match status" value="1"/>
</dbReference>
<keyword evidence="3" id="KW-0862">Zinc</keyword>
<sequence length="559" mass="58568">MDAAIEATLDAAESERPGWCPPAPLLVARARRSCCACAAVLVHPPAAGDGLGTNAGDGGGSQSESSVVPVSQVDPDPVAGTAGGSAGVVVCPGCRLAVYCSRACAVADTARHEPQCARLRHPDQPKVLLATEALLTAAAEADDPDEAMAMLAPLAVAQPDNPSVMVGYAEAMLAALRRDRAIGAPSWRTAGRKQAALALLRDVANMPSAAGRDMAVLAHIVHAEANEPDVSPPVRRDLLQEAHAHYRAAQSNAVPLDDPHMLLDMVSVVRALVDAGPPPQRKSDLLFELLTTALDTLELPAVAALDDRDPLPATLHCMYARALVEYDAFRSSMLMGTVNNDLDSSGASGPRLQPKVKASSGSTYLASRQENERAERLHWGASDSVFDATIPHLEIVLDSSHRGDHLACCGVALLRAYGKANKYSRGAELAHELLTSPVAEYSAPLHLYAARIFVSGFADMDGAARHFQRAVELAQPDFAIRANFGYASFLAHNAGDAEAAGVAFGKVLSLQAVAPNDPTIRAQVRNVELPQLRRLSLVSNVGLQPDDGTAGVGVGVALS</sequence>
<dbReference type="Pfam" id="PF01753">
    <property type="entry name" value="zf-MYND"/>
    <property type="match status" value="1"/>
</dbReference>
<dbReference type="RefSeq" id="XP_013759939.1">
    <property type="nucleotide sequence ID" value="XM_013904485.1"/>
</dbReference>
<evidence type="ECO:0000313" key="7">
    <source>
        <dbReference type="Proteomes" id="UP000054408"/>
    </source>
</evidence>
<evidence type="ECO:0000313" key="6">
    <source>
        <dbReference type="EMBL" id="KNC47165.1"/>
    </source>
</evidence>
<reference evidence="6 7" key="1">
    <citation type="submission" date="2010-05" db="EMBL/GenBank/DDBJ databases">
        <title>The Genome Sequence of Thecamonas trahens ATCC 50062.</title>
        <authorList>
            <consortium name="The Broad Institute Genome Sequencing Platform"/>
            <person name="Russ C."/>
            <person name="Cuomo C."/>
            <person name="Shea T."/>
            <person name="Young S.K."/>
            <person name="Zeng Q."/>
            <person name="Koehrsen M."/>
            <person name="Haas B."/>
            <person name="Borodovsky M."/>
            <person name="Guigo R."/>
            <person name="Alvarado L."/>
            <person name="Berlin A."/>
            <person name="Bochicchio J."/>
            <person name="Borenstein D."/>
            <person name="Chapman S."/>
            <person name="Chen Z."/>
            <person name="Freedman E."/>
            <person name="Gellesch M."/>
            <person name="Goldberg J."/>
            <person name="Griggs A."/>
            <person name="Gujja S."/>
            <person name="Heilman E."/>
            <person name="Heiman D."/>
            <person name="Hepburn T."/>
            <person name="Howarth C."/>
            <person name="Jen D."/>
            <person name="Larson L."/>
            <person name="Mehta T."/>
            <person name="Park D."/>
            <person name="Pearson M."/>
            <person name="Roberts A."/>
            <person name="Saif S."/>
            <person name="Shenoy N."/>
            <person name="Sisk P."/>
            <person name="Stolte C."/>
            <person name="Sykes S."/>
            <person name="Thomson T."/>
            <person name="Walk T."/>
            <person name="White J."/>
            <person name="Yandava C."/>
            <person name="Burger G."/>
            <person name="Gray M.W."/>
            <person name="Holland P.W.H."/>
            <person name="King N."/>
            <person name="Lang F.B.F."/>
            <person name="Roger A.J."/>
            <person name="Ruiz-Trillo I."/>
            <person name="Lander E."/>
            <person name="Nusbaum C."/>
        </authorList>
    </citation>
    <scope>NUCLEOTIDE SEQUENCE [LARGE SCALE GENOMIC DNA]</scope>
    <source>
        <strain evidence="6 7">ATCC 50062</strain>
    </source>
</reference>
<protein>
    <recommendedName>
        <fullName evidence="5">MYND-type domain-containing protein</fullName>
    </recommendedName>
</protein>
<organism evidence="6 7">
    <name type="scientific">Thecamonas trahens ATCC 50062</name>
    <dbReference type="NCBI Taxonomy" id="461836"/>
    <lineage>
        <taxon>Eukaryota</taxon>
        <taxon>Apusozoa</taxon>
        <taxon>Apusomonadida</taxon>
        <taxon>Apusomonadidae</taxon>
        <taxon>Thecamonas</taxon>
    </lineage>
</organism>
<keyword evidence="2" id="KW-0863">Zinc-finger</keyword>
<dbReference type="EMBL" id="GL349445">
    <property type="protein sequence ID" value="KNC47165.1"/>
    <property type="molecule type" value="Genomic_DNA"/>
</dbReference>
<keyword evidence="7" id="KW-1185">Reference proteome</keyword>
<proteinExistence type="predicted"/>